<comment type="caution">
    <text evidence="1">The sequence shown here is derived from an EMBL/GenBank/DDBJ whole genome shotgun (WGS) entry which is preliminary data.</text>
</comment>
<proteinExistence type="predicted"/>
<gene>
    <name evidence="1" type="ORF">C9374_003233</name>
</gene>
<keyword evidence="2" id="KW-1185">Reference proteome</keyword>
<evidence type="ECO:0000313" key="1">
    <source>
        <dbReference type="EMBL" id="KAG2385418.1"/>
    </source>
</evidence>
<dbReference type="Proteomes" id="UP000816034">
    <property type="component" value="Unassembled WGS sequence"/>
</dbReference>
<organism evidence="1 2">
    <name type="scientific">Naegleria lovaniensis</name>
    <name type="common">Amoeba</name>
    <dbReference type="NCBI Taxonomy" id="51637"/>
    <lineage>
        <taxon>Eukaryota</taxon>
        <taxon>Discoba</taxon>
        <taxon>Heterolobosea</taxon>
        <taxon>Tetramitia</taxon>
        <taxon>Eutetramitia</taxon>
        <taxon>Vahlkampfiidae</taxon>
        <taxon>Naegleria</taxon>
    </lineage>
</organism>
<accession>A0AA88KK23</accession>
<dbReference type="GeneID" id="68095688"/>
<evidence type="ECO:0000313" key="2">
    <source>
        <dbReference type="Proteomes" id="UP000816034"/>
    </source>
</evidence>
<dbReference type="EMBL" id="PYSW02000018">
    <property type="protein sequence ID" value="KAG2385418.1"/>
    <property type="molecule type" value="Genomic_DNA"/>
</dbReference>
<protein>
    <submittedName>
        <fullName evidence="1">Uncharacterized protein</fullName>
    </submittedName>
</protein>
<dbReference type="RefSeq" id="XP_044549411.1">
    <property type="nucleotide sequence ID" value="XM_044692739.1"/>
</dbReference>
<sequence>MSQYKTCFQYFFYKPQTWIVGTALLSVGSYINLKAQEGQQGKKFQDARPSAATLEFERVHLARPGENKDVCLQVDWAPSFHSSWLKRE</sequence>
<reference evidence="1 2" key="1">
    <citation type="journal article" date="2018" name="BMC Genomics">
        <title>The genome of Naegleria lovaniensis, the basis for a comparative approach to unravel pathogenicity factors of the human pathogenic amoeba N. fowleri.</title>
        <authorList>
            <person name="Liechti N."/>
            <person name="Schurch N."/>
            <person name="Bruggmann R."/>
            <person name="Wittwer M."/>
        </authorList>
    </citation>
    <scope>NUCLEOTIDE SEQUENCE [LARGE SCALE GENOMIC DNA]</scope>
    <source>
        <strain evidence="1 2">ATCC 30569</strain>
    </source>
</reference>
<dbReference type="AlphaFoldDB" id="A0AA88KK23"/>
<name>A0AA88KK23_NAELO</name>